<dbReference type="SUPFAM" id="SSF52047">
    <property type="entry name" value="RNI-like"/>
    <property type="match status" value="1"/>
</dbReference>
<dbReference type="InterPro" id="IPR032675">
    <property type="entry name" value="LRR_dom_sf"/>
</dbReference>
<feature type="non-terminal residue" evidence="2">
    <location>
        <position position="54"/>
    </location>
</feature>
<protein>
    <submittedName>
        <fullName evidence="2">Uncharacterized protein</fullName>
    </submittedName>
</protein>
<sequence>MDAREANETLTSLDLDANQASDKMSDELSRETAQVVANAFEVNETLTNLDIQSN</sequence>
<accession>A0A8S3AG60</accession>
<feature type="compositionally biased region" description="Polar residues" evidence="1">
    <location>
        <begin position="8"/>
        <end position="22"/>
    </location>
</feature>
<name>A0A8S3AG60_9BILA</name>
<dbReference type="Gene3D" id="3.80.10.10">
    <property type="entry name" value="Ribonuclease Inhibitor"/>
    <property type="match status" value="1"/>
</dbReference>
<dbReference type="AlphaFoldDB" id="A0A8S3AG60"/>
<comment type="caution">
    <text evidence="2">The sequence shown here is derived from an EMBL/GenBank/DDBJ whole genome shotgun (WGS) entry which is preliminary data.</text>
</comment>
<gene>
    <name evidence="2" type="ORF">SMN809_LOCUS43190</name>
</gene>
<proteinExistence type="predicted"/>
<organism evidence="2 3">
    <name type="scientific">Rotaria magnacalcarata</name>
    <dbReference type="NCBI Taxonomy" id="392030"/>
    <lineage>
        <taxon>Eukaryota</taxon>
        <taxon>Metazoa</taxon>
        <taxon>Spiralia</taxon>
        <taxon>Gnathifera</taxon>
        <taxon>Rotifera</taxon>
        <taxon>Eurotatoria</taxon>
        <taxon>Bdelloidea</taxon>
        <taxon>Philodinida</taxon>
        <taxon>Philodinidae</taxon>
        <taxon>Rotaria</taxon>
    </lineage>
</organism>
<dbReference type="EMBL" id="CAJOBI010126693">
    <property type="protein sequence ID" value="CAF4704632.1"/>
    <property type="molecule type" value="Genomic_DNA"/>
</dbReference>
<reference evidence="2" key="1">
    <citation type="submission" date="2021-02" db="EMBL/GenBank/DDBJ databases">
        <authorList>
            <person name="Nowell W R."/>
        </authorList>
    </citation>
    <scope>NUCLEOTIDE SEQUENCE</scope>
</reference>
<feature type="region of interest" description="Disordered" evidence="1">
    <location>
        <begin position="1"/>
        <end position="26"/>
    </location>
</feature>
<evidence type="ECO:0000313" key="3">
    <source>
        <dbReference type="Proteomes" id="UP000676336"/>
    </source>
</evidence>
<dbReference type="Proteomes" id="UP000676336">
    <property type="component" value="Unassembled WGS sequence"/>
</dbReference>
<evidence type="ECO:0000313" key="2">
    <source>
        <dbReference type="EMBL" id="CAF4704632.1"/>
    </source>
</evidence>
<evidence type="ECO:0000256" key="1">
    <source>
        <dbReference type="SAM" id="MobiDB-lite"/>
    </source>
</evidence>